<dbReference type="GeneID" id="104964493"/>
<evidence type="ECO:0000256" key="1">
    <source>
        <dbReference type="SAM" id="MobiDB-lite"/>
    </source>
</evidence>
<dbReference type="Proteomes" id="UP000504611">
    <property type="component" value="Unplaced"/>
</dbReference>
<proteinExistence type="predicted"/>
<dbReference type="OrthoDB" id="6131651at2759"/>
<feature type="compositionally biased region" description="Polar residues" evidence="1">
    <location>
        <begin position="301"/>
        <end position="331"/>
    </location>
</feature>
<feature type="region of interest" description="Disordered" evidence="1">
    <location>
        <begin position="1"/>
        <end position="36"/>
    </location>
</feature>
<dbReference type="RefSeq" id="XP_010791596.1">
    <property type="nucleotide sequence ID" value="XM_010793294.1"/>
</dbReference>
<feature type="compositionally biased region" description="Basic and acidic residues" evidence="1">
    <location>
        <begin position="18"/>
        <end position="31"/>
    </location>
</feature>
<evidence type="ECO:0000313" key="2">
    <source>
        <dbReference type="Proteomes" id="UP000504611"/>
    </source>
</evidence>
<sequence>MQTAGDGVKAQPWRRKAMHDGSPDPDQEAKARHQAQLEQRHLEAYRNMHRLRYALCRRYAALLSDKGCSQRALLQQREEAARGKSESEAQQKQNKLSFSKLLHDESYLKPLPKTSYYLIFDLQRQLSKHGHLKTHHDLEDFYRGIKYNRHPVQLYKSLEDVKKRMLESRPAAGLMTDNKSEKYPHTAEDRGHECHSRRRIPTLSHIPAVSKLTRLQILEHKSGSGEAFAELIFGGSQEKEQTEQMFPKITPEIPEKSKKAEIDLRQLRHMHDLCWTNMAFSQRLLDRETDSLSWQEERGNQDLTLPSVDSKQGKTSQTNQAPLCSPKQQSSVRKDRPSCSPPLSRVTSARCIKTPFIFIYWRIMPDFSACVFLADIHVLRLWFGTQQHAVGKHLIPYPLKTCVNKSM</sequence>
<dbReference type="AlphaFoldDB" id="A0A6I9Q1Z4"/>
<dbReference type="KEGG" id="ncc:104964493"/>
<accession>A0A6I9Q1Z4</accession>
<organism evidence="2 3">
    <name type="scientific">Notothenia coriiceps</name>
    <name type="common">black rockcod</name>
    <dbReference type="NCBI Taxonomy" id="8208"/>
    <lineage>
        <taxon>Eukaryota</taxon>
        <taxon>Metazoa</taxon>
        <taxon>Chordata</taxon>
        <taxon>Craniata</taxon>
        <taxon>Vertebrata</taxon>
        <taxon>Euteleostomi</taxon>
        <taxon>Actinopterygii</taxon>
        <taxon>Neopterygii</taxon>
        <taxon>Teleostei</taxon>
        <taxon>Neoteleostei</taxon>
        <taxon>Acanthomorphata</taxon>
        <taxon>Eupercaria</taxon>
        <taxon>Perciformes</taxon>
        <taxon>Notothenioidei</taxon>
        <taxon>Nototheniidae</taxon>
        <taxon>Notothenia</taxon>
    </lineage>
</organism>
<keyword evidence="2" id="KW-1185">Reference proteome</keyword>
<name>A0A6I9Q1Z4_9TELE</name>
<evidence type="ECO:0000313" key="3">
    <source>
        <dbReference type="RefSeq" id="XP_010791596.1"/>
    </source>
</evidence>
<reference evidence="3" key="1">
    <citation type="submission" date="2025-08" db="UniProtKB">
        <authorList>
            <consortium name="RefSeq"/>
        </authorList>
    </citation>
    <scope>IDENTIFICATION</scope>
    <source>
        <tissue evidence="3">Muscle</tissue>
    </source>
</reference>
<feature type="region of interest" description="Disordered" evidence="1">
    <location>
        <begin position="296"/>
        <end position="345"/>
    </location>
</feature>
<protein>
    <submittedName>
        <fullName evidence="3">Uncharacterized protein isoform X1</fullName>
    </submittedName>
</protein>
<gene>
    <name evidence="3" type="primary">LOC104964493</name>
</gene>